<dbReference type="GO" id="GO:0042448">
    <property type="term" value="P:progesterone metabolic process"/>
    <property type="evidence" value="ECO:0007669"/>
    <property type="project" value="TreeGrafter"/>
</dbReference>
<evidence type="ECO:0000256" key="4">
    <source>
        <dbReference type="ARBA" id="ARBA00023002"/>
    </source>
</evidence>
<keyword evidence="4" id="KW-0560">Oxidoreductase</keyword>
<dbReference type="GO" id="GO:0020037">
    <property type="term" value="F:heme binding"/>
    <property type="evidence" value="ECO:0007669"/>
    <property type="project" value="InterPro"/>
</dbReference>
<evidence type="ECO:0000256" key="3">
    <source>
        <dbReference type="ARBA" id="ARBA00022723"/>
    </source>
</evidence>
<evidence type="ECO:0000256" key="1">
    <source>
        <dbReference type="ARBA" id="ARBA00010617"/>
    </source>
</evidence>
<comment type="similarity">
    <text evidence="1">Belongs to the cytochrome P450 family.</text>
</comment>
<keyword evidence="6" id="KW-0503">Monooxygenase</keyword>
<gene>
    <name evidence="7" type="ORF">SNE40_004403</name>
</gene>
<dbReference type="PANTHER" id="PTHR24289:SF1">
    <property type="entry name" value="STEROID 17-ALPHA-HYDROXYLASE_17,20 LYASE"/>
    <property type="match status" value="1"/>
</dbReference>
<dbReference type="AlphaFoldDB" id="A0AAN8K998"/>
<dbReference type="Gene3D" id="1.10.630.10">
    <property type="entry name" value="Cytochrome P450"/>
    <property type="match status" value="1"/>
</dbReference>
<dbReference type="SUPFAM" id="SSF48264">
    <property type="entry name" value="Cytochrome P450"/>
    <property type="match status" value="1"/>
</dbReference>
<dbReference type="EMBL" id="JAZGQO010000003">
    <property type="protein sequence ID" value="KAK6188160.1"/>
    <property type="molecule type" value="Genomic_DNA"/>
</dbReference>
<proteinExistence type="inferred from homology"/>
<dbReference type="Pfam" id="PF00067">
    <property type="entry name" value="p450"/>
    <property type="match status" value="1"/>
</dbReference>
<dbReference type="InterPro" id="IPR001128">
    <property type="entry name" value="Cyt_P450"/>
</dbReference>
<dbReference type="GO" id="GO:0042446">
    <property type="term" value="P:hormone biosynthetic process"/>
    <property type="evidence" value="ECO:0007669"/>
    <property type="project" value="TreeGrafter"/>
</dbReference>
<organism evidence="7 8">
    <name type="scientific">Patella caerulea</name>
    <name type="common">Rayed Mediterranean limpet</name>
    <dbReference type="NCBI Taxonomy" id="87958"/>
    <lineage>
        <taxon>Eukaryota</taxon>
        <taxon>Metazoa</taxon>
        <taxon>Spiralia</taxon>
        <taxon>Lophotrochozoa</taxon>
        <taxon>Mollusca</taxon>
        <taxon>Gastropoda</taxon>
        <taxon>Patellogastropoda</taxon>
        <taxon>Patelloidea</taxon>
        <taxon>Patellidae</taxon>
        <taxon>Patella</taxon>
    </lineage>
</organism>
<dbReference type="Proteomes" id="UP001347796">
    <property type="component" value="Unassembled WGS sequence"/>
</dbReference>
<keyword evidence="2" id="KW-0349">Heme</keyword>
<dbReference type="GO" id="GO:0005506">
    <property type="term" value="F:iron ion binding"/>
    <property type="evidence" value="ECO:0007669"/>
    <property type="project" value="InterPro"/>
</dbReference>
<evidence type="ECO:0000313" key="7">
    <source>
        <dbReference type="EMBL" id="KAK6188160.1"/>
    </source>
</evidence>
<dbReference type="PANTHER" id="PTHR24289">
    <property type="entry name" value="STEROID 17-ALPHA-HYDROXYLASE/17,20 LYASE"/>
    <property type="match status" value="1"/>
</dbReference>
<name>A0AAN8K998_PATCE</name>
<keyword evidence="5" id="KW-0408">Iron</keyword>
<protein>
    <recommendedName>
        <fullName evidence="9">Cytochrome P450</fullName>
    </recommendedName>
</protein>
<dbReference type="GO" id="GO:0004508">
    <property type="term" value="F:steroid 17-alpha-monooxygenase activity"/>
    <property type="evidence" value="ECO:0007669"/>
    <property type="project" value="TreeGrafter"/>
</dbReference>
<evidence type="ECO:0000256" key="6">
    <source>
        <dbReference type="ARBA" id="ARBA00023033"/>
    </source>
</evidence>
<evidence type="ECO:0000256" key="5">
    <source>
        <dbReference type="ARBA" id="ARBA00023004"/>
    </source>
</evidence>
<accession>A0AAN8K998</accession>
<sequence>MSLLLISSVVLLGTYLIIKWFKDQHTTPLPPGPGLLECLKITWRMIQINDTHLIGEDLRKRYGEIFNIRVFSQNLVFLNSTRLMRKLFASGQFRNVTNDRPWTFYRKHISYDGRDIALRDYDELLVKLRKMVHGTIKLYGDGIKVFEDMINGEIKILQKKLEKSTQEASFNLDKALKISLISIIHIFVSQRFL</sequence>
<evidence type="ECO:0000313" key="8">
    <source>
        <dbReference type="Proteomes" id="UP001347796"/>
    </source>
</evidence>
<evidence type="ECO:0000256" key="2">
    <source>
        <dbReference type="ARBA" id="ARBA00022617"/>
    </source>
</evidence>
<comment type="caution">
    <text evidence="7">The sequence shown here is derived from an EMBL/GenBank/DDBJ whole genome shotgun (WGS) entry which is preliminary data.</text>
</comment>
<dbReference type="InterPro" id="IPR036396">
    <property type="entry name" value="Cyt_P450_sf"/>
</dbReference>
<evidence type="ECO:0008006" key="9">
    <source>
        <dbReference type="Google" id="ProtNLM"/>
    </source>
</evidence>
<keyword evidence="3" id="KW-0479">Metal-binding</keyword>
<reference evidence="7 8" key="1">
    <citation type="submission" date="2024-01" db="EMBL/GenBank/DDBJ databases">
        <title>The genome of the rayed Mediterranean limpet Patella caerulea (Linnaeus, 1758).</title>
        <authorList>
            <person name="Anh-Thu Weber A."/>
            <person name="Halstead-Nussloch G."/>
        </authorList>
    </citation>
    <scope>NUCLEOTIDE SEQUENCE [LARGE SCALE GENOMIC DNA]</scope>
    <source>
        <strain evidence="7">AATW-2023a</strain>
        <tissue evidence="7">Whole specimen</tissue>
    </source>
</reference>
<keyword evidence="8" id="KW-1185">Reference proteome</keyword>